<gene>
    <name evidence="1" type="ORF">EI168_01265</name>
</gene>
<proteinExistence type="predicted"/>
<dbReference type="RefSeq" id="WP_192535744.1">
    <property type="nucleotide sequence ID" value="NZ_RRZD01000001.1"/>
</dbReference>
<comment type="caution">
    <text evidence="1">The sequence shown here is derived from an EMBL/GenBank/DDBJ whole genome shotgun (WGS) entry which is preliminary data.</text>
</comment>
<sequence length="70" mass="7843">MGDDIFVIHGGSNCIVFNDGGFITPNEEGITRKEVHGLVTIHESKVFNFRNYVPYLGVHYRLAAKTECNT</sequence>
<keyword evidence="2" id="KW-1185">Reference proteome</keyword>
<name>A0ABR9EWZ3_9GAMM</name>
<accession>A0ABR9EWZ3</accession>
<evidence type="ECO:0000313" key="2">
    <source>
        <dbReference type="Proteomes" id="UP001645039"/>
    </source>
</evidence>
<dbReference type="EMBL" id="RRZD01000001">
    <property type="protein sequence ID" value="MBE0398738.1"/>
    <property type="molecule type" value="Genomic_DNA"/>
</dbReference>
<reference evidence="1 2" key="1">
    <citation type="submission" date="2020-07" db="EMBL/GenBank/DDBJ databases">
        <title>Halophilic bacteria isolated from french cheeses.</title>
        <authorList>
            <person name="Kothe C.I."/>
            <person name="Farah-Kraiem B."/>
            <person name="Renault P."/>
            <person name="Dridi B."/>
        </authorList>
    </citation>
    <scope>NUCLEOTIDE SEQUENCE [LARGE SCALE GENOMIC DNA]</scope>
    <source>
        <strain evidence="1 2">FME1</strain>
    </source>
</reference>
<dbReference type="Proteomes" id="UP001645039">
    <property type="component" value="Unassembled WGS sequence"/>
</dbReference>
<protein>
    <submittedName>
        <fullName evidence="1">Uncharacterized protein</fullName>
    </submittedName>
</protein>
<evidence type="ECO:0000313" key="1">
    <source>
        <dbReference type="EMBL" id="MBE0398738.1"/>
    </source>
</evidence>
<organism evidence="1 2">
    <name type="scientific">Halomonas casei</name>
    <dbReference type="NCBI Taxonomy" id="2742613"/>
    <lineage>
        <taxon>Bacteria</taxon>
        <taxon>Pseudomonadati</taxon>
        <taxon>Pseudomonadota</taxon>
        <taxon>Gammaproteobacteria</taxon>
        <taxon>Oceanospirillales</taxon>
        <taxon>Halomonadaceae</taxon>
        <taxon>Halomonas</taxon>
    </lineage>
</organism>